<dbReference type="Pfam" id="PF14534">
    <property type="entry name" value="DUF4440"/>
    <property type="match status" value="1"/>
</dbReference>
<accession>A0ABU1WCX1</accession>
<dbReference type="SUPFAM" id="SSF54427">
    <property type="entry name" value="NTF2-like"/>
    <property type="match status" value="1"/>
</dbReference>
<evidence type="ECO:0000313" key="2">
    <source>
        <dbReference type="EMBL" id="MDR7135478.1"/>
    </source>
</evidence>
<proteinExistence type="predicted"/>
<protein>
    <submittedName>
        <fullName evidence="2">Uncharacterized protein (TIGR02246 family)</fullName>
    </submittedName>
</protein>
<organism evidence="2 3">
    <name type="scientific">Lysobacter niastensis</name>
    <dbReference type="NCBI Taxonomy" id="380629"/>
    <lineage>
        <taxon>Bacteria</taxon>
        <taxon>Pseudomonadati</taxon>
        <taxon>Pseudomonadota</taxon>
        <taxon>Gammaproteobacteria</taxon>
        <taxon>Lysobacterales</taxon>
        <taxon>Lysobacteraceae</taxon>
        <taxon>Lysobacter</taxon>
    </lineage>
</organism>
<dbReference type="Proteomes" id="UP001251524">
    <property type="component" value="Unassembled WGS sequence"/>
</dbReference>
<gene>
    <name evidence="2" type="ORF">J2X06_002687</name>
</gene>
<reference evidence="2 3" key="1">
    <citation type="submission" date="2023-07" db="EMBL/GenBank/DDBJ databases">
        <title>Sorghum-associated microbial communities from plants grown in Nebraska, USA.</title>
        <authorList>
            <person name="Schachtman D."/>
        </authorList>
    </citation>
    <scope>NUCLEOTIDE SEQUENCE [LARGE SCALE GENOMIC DNA]</scope>
    <source>
        <strain evidence="2 3">BE198</strain>
    </source>
</reference>
<dbReference type="EMBL" id="JAVDVY010000002">
    <property type="protein sequence ID" value="MDR7135478.1"/>
    <property type="molecule type" value="Genomic_DNA"/>
</dbReference>
<comment type="caution">
    <text evidence="2">The sequence shown here is derived from an EMBL/GenBank/DDBJ whole genome shotgun (WGS) entry which is preliminary data.</text>
</comment>
<name>A0ABU1WCX1_9GAMM</name>
<dbReference type="InterPro" id="IPR032710">
    <property type="entry name" value="NTF2-like_dom_sf"/>
</dbReference>
<keyword evidence="3" id="KW-1185">Reference proteome</keyword>
<evidence type="ECO:0000259" key="1">
    <source>
        <dbReference type="Pfam" id="PF14534"/>
    </source>
</evidence>
<feature type="domain" description="DUF4440" evidence="1">
    <location>
        <begin position="8"/>
        <end position="118"/>
    </location>
</feature>
<dbReference type="InterPro" id="IPR027843">
    <property type="entry name" value="DUF4440"/>
</dbReference>
<dbReference type="InterPro" id="IPR011944">
    <property type="entry name" value="Steroid_delta5-4_isomerase"/>
</dbReference>
<evidence type="ECO:0000313" key="3">
    <source>
        <dbReference type="Proteomes" id="UP001251524"/>
    </source>
</evidence>
<dbReference type="NCBIfam" id="TIGR02246">
    <property type="entry name" value="SgcJ/EcaC family oxidoreductase"/>
    <property type="match status" value="1"/>
</dbReference>
<dbReference type="Gene3D" id="3.10.450.50">
    <property type="match status" value="1"/>
</dbReference>
<sequence>MSSDEQSIRHLIAQWHRATAAGDVDAVLPLMATDVVFLVAGQPPMDRDAFEKGLRAILKTHRIESTGDIQDLQVSGDLAYCWNVLEVRMIPLAGGASTQRSGHVLSVLRKDQTGAWQIARDANLLVASQ</sequence>
<dbReference type="RefSeq" id="WP_310063175.1">
    <property type="nucleotide sequence ID" value="NZ_JAVDVY010000002.1"/>
</dbReference>